<reference evidence="3" key="1">
    <citation type="submission" date="2014-11" db="EMBL/GenBank/DDBJ databases">
        <authorList>
            <person name="Malar M.C."/>
            <person name="Sen D."/>
            <person name="Tripathy S."/>
        </authorList>
    </citation>
    <scope>NUCLEOTIDE SEQUENCE</scope>
    <source>
        <strain evidence="3">BDU141951</strain>
    </source>
</reference>
<reference evidence="3" key="3">
    <citation type="submission" date="2020-02" db="EMBL/GenBank/DDBJ databases">
        <authorList>
            <person name="Sarangi A.N."/>
            <person name="Ghosh S."/>
            <person name="Mukherjee M."/>
            <person name="Tripathy S."/>
        </authorList>
    </citation>
    <scope>NUCLEOTIDE SEQUENCE</scope>
    <source>
        <strain evidence="3">BDU141951</strain>
    </source>
</reference>
<gene>
    <name evidence="3" type="ORF">QQ91_024540</name>
</gene>
<feature type="chain" id="PRO_5044005492" evidence="2">
    <location>
        <begin position="26"/>
        <end position="624"/>
    </location>
</feature>
<accession>A0A0C1Y878</accession>
<sequence>MAEIQKSGWRSLAVTSIALTLPAIAALPSLANPEPAELLPPNTAYTILLDMRQETWDQLNQYALFQQLQAQGVGAPSPGTLPLIPELAYEATVAPWVGDHVAMALLPLDNPTEAGFEDHEVMIAPIADPAAYARVFEDDLPGAIAALKEREPELQTVGDVEIYYWPPLYAEPDAMTPEALPEEAPADGSPSSQKELEGNSSTFPEAVDNGELEDFWASLPIEPGLAIAQFPEFLIAARSPAAIQTWLAQRPDEVTNSLAQTEEFLRTLNHPQSDAALAILHGDLAELVNFSAVDLALPDLPFNLPLPQDLLSADFPELAAQQFAGTVEALVYPQGRGLRVQARGYYNDPLLSATAATIQPTPTEVLAYIPDNSYGMVSGQNLAGFWQEIATTLAASEETRPFLEQARGFVTALTGLDLDQDVFGWMDRGFTVFLYPTSKTPLTNITPELKIGLGIALQTSDRPTAEATFASLDDLIANFDIAVESTTVSGQAATSWGDRLSAADEPVSFLGRTWVEDDTLLLTTSIEALADLAQLEPAQALPNAFRFSESTRDFPVANQGYLFINAAPIRALVSSFFPPDPEATDSLDFRQLMATVQALSGNVSFQADYAQVDGLLMLAPAESP</sequence>
<feature type="signal peptide" evidence="2">
    <location>
        <begin position="1"/>
        <end position="25"/>
    </location>
</feature>
<keyword evidence="2" id="KW-0732">Signal</keyword>
<proteinExistence type="predicted"/>
<evidence type="ECO:0000256" key="1">
    <source>
        <dbReference type="SAM" id="MobiDB-lite"/>
    </source>
</evidence>
<feature type="region of interest" description="Disordered" evidence="1">
    <location>
        <begin position="179"/>
        <end position="205"/>
    </location>
</feature>
<feature type="compositionally biased region" description="Polar residues" evidence="1">
    <location>
        <begin position="189"/>
        <end position="203"/>
    </location>
</feature>
<dbReference type="EMBL" id="JTHE02000003">
    <property type="protein sequence ID" value="NEV70261.1"/>
    <property type="molecule type" value="Genomic_DNA"/>
</dbReference>
<organism evidence="3">
    <name type="scientific">Lyngbya confervoides BDU141951</name>
    <dbReference type="NCBI Taxonomy" id="1574623"/>
    <lineage>
        <taxon>Bacteria</taxon>
        <taxon>Bacillati</taxon>
        <taxon>Cyanobacteriota</taxon>
        <taxon>Cyanophyceae</taxon>
        <taxon>Oscillatoriophycideae</taxon>
        <taxon>Oscillatoriales</taxon>
        <taxon>Microcoleaceae</taxon>
        <taxon>Lyngbya</taxon>
    </lineage>
</organism>
<evidence type="ECO:0000313" key="3">
    <source>
        <dbReference type="EMBL" id="NEV70261.1"/>
    </source>
</evidence>
<reference evidence="3" key="2">
    <citation type="journal article" date="2015" name="Genome Announc.">
        <title>Draft Genome Sequence of Filamentous Marine Cyanobacterium Lyngbya confervoides Strain BDU141951.</title>
        <authorList>
            <person name="Chandrababunaidu M.M."/>
            <person name="Sen D."/>
            <person name="Tripathy S."/>
        </authorList>
    </citation>
    <scope>NUCLEOTIDE SEQUENCE</scope>
    <source>
        <strain evidence="3">BDU141951</strain>
    </source>
</reference>
<name>A0A0C1Y878_9CYAN</name>
<evidence type="ECO:0000256" key="2">
    <source>
        <dbReference type="SAM" id="SignalP"/>
    </source>
</evidence>
<dbReference type="Pfam" id="PF11832">
    <property type="entry name" value="DUF3352"/>
    <property type="match status" value="2"/>
</dbReference>
<protein>
    <submittedName>
        <fullName evidence="3">DUF3352 domain-containing protein</fullName>
    </submittedName>
</protein>
<dbReference type="AlphaFoldDB" id="A0A0C1Y878"/>
<comment type="caution">
    <text evidence="3">The sequence shown here is derived from an EMBL/GenBank/DDBJ whole genome shotgun (WGS) entry which is preliminary data.</text>
</comment>
<dbReference type="InterPro" id="IPR021787">
    <property type="entry name" value="DUF3352"/>
</dbReference>